<dbReference type="KEGG" id="sgrg:L0C25_20900"/>
<gene>
    <name evidence="3" type="ORF">L0C25_20900</name>
</gene>
<dbReference type="Gene3D" id="1.25.40.10">
    <property type="entry name" value="Tetratricopeptide repeat domain"/>
    <property type="match status" value="1"/>
</dbReference>
<dbReference type="Pfam" id="PF01476">
    <property type="entry name" value="LysM"/>
    <property type="match status" value="1"/>
</dbReference>
<evidence type="ECO:0000313" key="4">
    <source>
        <dbReference type="Proteomes" id="UP001164390"/>
    </source>
</evidence>
<dbReference type="GO" id="GO:0006355">
    <property type="term" value="P:regulation of DNA-templated transcription"/>
    <property type="evidence" value="ECO:0007669"/>
    <property type="project" value="TreeGrafter"/>
</dbReference>
<feature type="domain" description="LysM" evidence="2">
    <location>
        <begin position="194"/>
        <end position="243"/>
    </location>
</feature>
<reference evidence="3" key="1">
    <citation type="submission" date="2022-01" db="EMBL/GenBank/DDBJ databases">
        <title>Nocardioidaceae gen. sp. A5X3R13.</title>
        <authorList>
            <person name="Lopez Marin M.A."/>
            <person name="Uhlik O."/>
        </authorList>
    </citation>
    <scope>NUCLEOTIDE SEQUENCE</scope>
    <source>
        <strain evidence="3">A5X3R13</strain>
    </source>
</reference>
<dbReference type="CDD" id="cd00118">
    <property type="entry name" value="LysM"/>
    <property type="match status" value="1"/>
</dbReference>
<dbReference type="InterPro" id="IPR051677">
    <property type="entry name" value="AfsR-DnrI-RedD_regulator"/>
</dbReference>
<dbReference type="GO" id="GO:0003677">
    <property type="term" value="F:DNA binding"/>
    <property type="evidence" value="ECO:0007669"/>
    <property type="project" value="TreeGrafter"/>
</dbReference>
<dbReference type="Proteomes" id="UP001164390">
    <property type="component" value="Chromosome"/>
</dbReference>
<evidence type="ECO:0000313" key="3">
    <source>
        <dbReference type="EMBL" id="UYM04953.1"/>
    </source>
</evidence>
<feature type="transmembrane region" description="Helical" evidence="1">
    <location>
        <begin position="20"/>
        <end position="45"/>
    </location>
</feature>
<sequence>MNQIRLPSTGASRGRAADVLLGTLALLGTLVIVVGVPVALWLLAGPPWKPEVDDSLVGEASARDVVAVLAIVVWLAWLYFCVCLVVEASAEARGGRLAPRLLGGGAGTQALARRLVAAVVLIGGATTGPVVSAHAISVPADPGPVAELSSAGTGARPTARESGPANEFVPVEQRQTDGIAPYYDVRPPEGRNYETLWDIADRFLGSGTRYKEILDLNRGVVQPDGATLTGTDLIRAGWVLRLPTDAQGAGLRIVDHDLESLEPADAPSESDEADDAGPTAWAPLFGAAGGLLAAGLAAGLRRYRASATIGALVGRRLDPPPNGDAARAPEAALRNEADEPAARMLNRGLRAWTAGATDGVPPIAQCSVSPTGLAVSFHGTPSAAPSYGWKTARDGRVWTIGDAEAERLGEASPAPAPGLVAFGGRDDGSTLLMDLDAFRGIVSVGGESHRARAVAMSFALDTATHAWADRRQVTMVGFADDVTSVADATIRVVDDLAQAIAPLERVAAEQRQACSRVGVRSVHDARFTHDDPLLWQHQLVVCSGVPTTETLGALHELAADLRTSIAVVVVGDVPSAAARLVATDDGRLTCAPIGLDVRAQGIDVAAYRGIVDVYQRTQSDESGSDGPDGPEALAPGVDVTDVDGAQFDPSARQPVEVRLLGPVRVDGVTEISEPRRDLLTEIAAFVALQPGGVHPDTLTAAIWPRGVPDATRDAELERVTTWLGAERFGLVDGLWQLRGPGVRVDWDVFRAYVDHAERMPREAERALGAALDLVRGEAWADLPTGRYGWLAYDSAQVQIPALVIRTARRLSAMLADRGDGEGARDALLRGLDLAPASEQLWCDALRLAERFASPRDIKVVADGMYAAIARHGSPRGARPETDALVDKLLPGYRRSA</sequence>
<keyword evidence="1" id="KW-1133">Transmembrane helix</keyword>
<dbReference type="RefSeq" id="WP_271633716.1">
    <property type="nucleotide sequence ID" value="NZ_CP094970.1"/>
</dbReference>
<proteinExistence type="predicted"/>
<organism evidence="3 4">
    <name type="scientific">Solicola gregarius</name>
    <dbReference type="NCBI Taxonomy" id="2908642"/>
    <lineage>
        <taxon>Bacteria</taxon>
        <taxon>Bacillati</taxon>
        <taxon>Actinomycetota</taxon>
        <taxon>Actinomycetes</taxon>
        <taxon>Propionibacteriales</taxon>
        <taxon>Nocardioidaceae</taxon>
        <taxon>Solicola</taxon>
    </lineage>
</organism>
<dbReference type="InterPro" id="IPR011990">
    <property type="entry name" value="TPR-like_helical_dom_sf"/>
</dbReference>
<dbReference type="AlphaFoldDB" id="A0AA46TGV5"/>
<dbReference type="InterPro" id="IPR036779">
    <property type="entry name" value="LysM_dom_sf"/>
</dbReference>
<protein>
    <submittedName>
        <fullName evidence="3">LysM peptidoglycan-binding domain-containing protein</fullName>
    </submittedName>
</protein>
<evidence type="ECO:0000256" key="1">
    <source>
        <dbReference type="SAM" id="Phobius"/>
    </source>
</evidence>
<feature type="transmembrane region" description="Helical" evidence="1">
    <location>
        <begin position="111"/>
        <end position="131"/>
    </location>
</feature>
<feature type="transmembrane region" description="Helical" evidence="1">
    <location>
        <begin position="65"/>
        <end position="90"/>
    </location>
</feature>
<dbReference type="Gene3D" id="3.10.350.10">
    <property type="entry name" value="LysM domain"/>
    <property type="match status" value="1"/>
</dbReference>
<keyword evidence="4" id="KW-1185">Reference proteome</keyword>
<keyword evidence="1" id="KW-0472">Membrane</keyword>
<dbReference type="PANTHER" id="PTHR35807">
    <property type="entry name" value="TRANSCRIPTIONAL REGULATOR REDD-RELATED"/>
    <property type="match status" value="1"/>
</dbReference>
<dbReference type="EMBL" id="CP094970">
    <property type="protein sequence ID" value="UYM04953.1"/>
    <property type="molecule type" value="Genomic_DNA"/>
</dbReference>
<dbReference type="PANTHER" id="PTHR35807:SF1">
    <property type="entry name" value="TRANSCRIPTIONAL REGULATOR REDD"/>
    <property type="match status" value="1"/>
</dbReference>
<accession>A0AA46TGV5</accession>
<keyword evidence="1" id="KW-0812">Transmembrane</keyword>
<name>A0AA46TGV5_9ACTN</name>
<evidence type="ECO:0000259" key="2">
    <source>
        <dbReference type="Pfam" id="PF01476"/>
    </source>
</evidence>
<dbReference type="InterPro" id="IPR018392">
    <property type="entry name" value="LysM"/>
</dbReference>